<proteinExistence type="predicted"/>
<accession>A0A0E9W3G2</accession>
<sequence length="117" mass="12945">MYCINTATYILQKTTYLTVQAPWSERAPHKFIRTMLQTELGLYYKVSLIGSFKVKLSSSHLLLEGLGLYLKRSSPSASSLSFCLSSSAASLSHSSSSEFFARLCATRSEPPMILGRP</sequence>
<organism evidence="1">
    <name type="scientific">Anguilla anguilla</name>
    <name type="common">European freshwater eel</name>
    <name type="synonym">Muraena anguilla</name>
    <dbReference type="NCBI Taxonomy" id="7936"/>
    <lineage>
        <taxon>Eukaryota</taxon>
        <taxon>Metazoa</taxon>
        <taxon>Chordata</taxon>
        <taxon>Craniata</taxon>
        <taxon>Vertebrata</taxon>
        <taxon>Euteleostomi</taxon>
        <taxon>Actinopterygii</taxon>
        <taxon>Neopterygii</taxon>
        <taxon>Teleostei</taxon>
        <taxon>Anguilliformes</taxon>
        <taxon>Anguillidae</taxon>
        <taxon>Anguilla</taxon>
    </lineage>
</organism>
<evidence type="ECO:0000313" key="1">
    <source>
        <dbReference type="EMBL" id="JAH84882.1"/>
    </source>
</evidence>
<reference evidence="1" key="2">
    <citation type="journal article" date="2015" name="Fish Shellfish Immunol.">
        <title>Early steps in the European eel (Anguilla anguilla)-Vibrio vulnificus interaction in the gills: Role of the RtxA13 toxin.</title>
        <authorList>
            <person name="Callol A."/>
            <person name="Pajuelo D."/>
            <person name="Ebbesson L."/>
            <person name="Teles M."/>
            <person name="MacKenzie S."/>
            <person name="Amaro C."/>
        </authorList>
    </citation>
    <scope>NUCLEOTIDE SEQUENCE</scope>
</reference>
<reference evidence="1" key="1">
    <citation type="submission" date="2014-11" db="EMBL/GenBank/DDBJ databases">
        <authorList>
            <person name="Amaro Gonzalez C."/>
        </authorList>
    </citation>
    <scope>NUCLEOTIDE SEQUENCE</scope>
</reference>
<dbReference type="EMBL" id="GBXM01023695">
    <property type="protein sequence ID" value="JAH84882.1"/>
    <property type="molecule type" value="Transcribed_RNA"/>
</dbReference>
<name>A0A0E9W3G2_ANGAN</name>
<dbReference type="AlphaFoldDB" id="A0A0E9W3G2"/>
<protein>
    <submittedName>
        <fullName evidence="1">Uncharacterized protein</fullName>
    </submittedName>
</protein>